<evidence type="ECO:0000256" key="1">
    <source>
        <dbReference type="SAM" id="Phobius"/>
    </source>
</evidence>
<dbReference type="EMBL" id="BK016193">
    <property type="protein sequence ID" value="DAG01491.1"/>
    <property type="molecule type" value="Genomic_DNA"/>
</dbReference>
<protein>
    <submittedName>
        <fullName evidence="2">Uncharacterized protein</fullName>
    </submittedName>
</protein>
<keyword evidence="1" id="KW-1133">Transmembrane helix</keyword>
<proteinExistence type="predicted"/>
<name>A0A8S5V4F5_9CAUD</name>
<accession>A0A8S5V4F5</accession>
<reference evidence="2" key="1">
    <citation type="journal article" date="2021" name="Proc. Natl. Acad. Sci. U.S.A.">
        <title>A Catalog of Tens of Thousands of Viruses from Human Metagenomes Reveals Hidden Associations with Chronic Diseases.</title>
        <authorList>
            <person name="Tisza M.J."/>
            <person name="Buck C.B."/>
        </authorList>
    </citation>
    <scope>NUCLEOTIDE SEQUENCE</scope>
    <source>
        <strain evidence="2">Ct8iP21</strain>
    </source>
</reference>
<organism evidence="2">
    <name type="scientific">Myoviridae sp. ct8iP21</name>
    <dbReference type="NCBI Taxonomy" id="2825041"/>
    <lineage>
        <taxon>Viruses</taxon>
        <taxon>Duplodnaviria</taxon>
        <taxon>Heunggongvirae</taxon>
        <taxon>Uroviricota</taxon>
        <taxon>Caudoviricetes</taxon>
    </lineage>
</organism>
<evidence type="ECO:0000313" key="2">
    <source>
        <dbReference type="EMBL" id="DAG01491.1"/>
    </source>
</evidence>
<keyword evidence="1" id="KW-0812">Transmembrane</keyword>
<sequence length="44" mass="5033">MRNYAYIIAIVATIAFLIWLDKAIFDGIANSGMPNYLKWILLSK</sequence>
<feature type="transmembrane region" description="Helical" evidence="1">
    <location>
        <begin position="6"/>
        <end position="25"/>
    </location>
</feature>
<keyword evidence="1" id="KW-0472">Membrane</keyword>